<feature type="domain" description="RagB/SusD" evidence="7">
    <location>
        <begin position="299"/>
        <end position="618"/>
    </location>
</feature>
<evidence type="ECO:0000256" key="5">
    <source>
        <dbReference type="ARBA" id="ARBA00023237"/>
    </source>
</evidence>
<evidence type="ECO:0000259" key="7">
    <source>
        <dbReference type="Pfam" id="PF07980"/>
    </source>
</evidence>
<keyword evidence="4" id="KW-0472">Membrane</keyword>
<dbReference type="PROSITE" id="PS51257">
    <property type="entry name" value="PROKAR_LIPOPROTEIN"/>
    <property type="match status" value="1"/>
</dbReference>
<evidence type="ECO:0000256" key="1">
    <source>
        <dbReference type="ARBA" id="ARBA00004442"/>
    </source>
</evidence>
<feature type="chain" id="PRO_5047237881" description="Starch-binding associating with outer membrane" evidence="6">
    <location>
        <begin position="28"/>
        <end position="618"/>
    </location>
</feature>
<sequence>MNAMKIKFKNLVHIGICAFLLSMGSCTDDLDVEVNDDQNQTTDEFFSSDEAYLQSLGKLYSGLAVSGQLGPGNSDISGIDAGFGQYLRGFWQLQELPTDEAVIAWGDPDLPVLNFGQWTSSNAFVRAFYDRANFQVSSVNEFLRQTTDDKLNARGVSAALRAEIQQFRAEARFLRALSHYHLIDMFGNIAFFTEADPVVGYIPPQITRQEAFDFVESELLAIESEMPAPGTNSYPRADQAAVWMLLSKLYLNAEVYTGTERYTESLTYTNRILAAGYSLVDDYQKLFLADNNINGSQTESIFSVAFDGINTQSFGGTTFLTHAPIGGDIRPRAFGIDGGWFGIRTTSVFVDLFGSSSGSFEIYEYDNDLRLLADDAGTLKAFDADGDFEYLGSDENNTNPAFDANEAYIYDFLTGVITNNGTVVPAPAMAISIATQPVWNDSRGKFYTNGQTLDIATLSSYADGYAIQKWRNVGVDLQPGSDGTGTHVDADFHMFRLGEVYLNYAEAVTRGGAGGTPTEAVGYINQLRERAYGSTAGNVSTGDLTLDFILDERGRELYWEGQRRTDLIRFNKFTGGTFLWPFKNGANNGSPLPPHVSLFPIPSTELVANPNITQNPGY</sequence>
<name>A0ABN1J3E6_9FLAO</name>
<dbReference type="Proteomes" id="UP001501758">
    <property type="component" value="Unassembled WGS sequence"/>
</dbReference>
<protein>
    <recommendedName>
        <fullName evidence="11">Starch-binding associating with outer membrane</fullName>
    </recommendedName>
</protein>
<keyword evidence="3 6" id="KW-0732">Signal</keyword>
<dbReference type="SUPFAM" id="SSF48452">
    <property type="entry name" value="TPR-like"/>
    <property type="match status" value="1"/>
</dbReference>
<evidence type="ECO:0000256" key="2">
    <source>
        <dbReference type="ARBA" id="ARBA00006275"/>
    </source>
</evidence>
<feature type="signal peptide" evidence="6">
    <location>
        <begin position="1"/>
        <end position="27"/>
    </location>
</feature>
<evidence type="ECO:0000256" key="6">
    <source>
        <dbReference type="SAM" id="SignalP"/>
    </source>
</evidence>
<evidence type="ECO:0000313" key="9">
    <source>
        <dbReference type="EMBL" id="GAA0727594.1"/>
    </source>
</evidence>
<dbReference type="Gene3D" id="1.25.40.390">
    <property type="match status" value="1"/>
</dbReference>
<proteinExistence type="inferred from homology"/>
<keyword evidence="10" id="KW-1185">Reference proteome</keyword>
<comment type="subcellular location">
    <subcellularLocation>
        <location evidence="1">Cell outer membrane</location>
    </subcellularLocation>
</comment>
<dbReference type="EMBL" id="BAAAGE010000003">
    <property type="protein sequence ID" value="GAA0727594.1"/>
    <property type="molecule type" value="Genomic_DNA"/>
</dbReference>
<dbReference type="Pfam" id="PF14322">
    <property type="entry name" value="SusD-like_3"/>
    <property type="match status" value="1"/>
</dbReference>
<reference evidence="9 10" key="1">
    <citation type="journal article" date="2019" name="Int. J. Syst. Evol. Microbiol.">
        <title>The Global Catalogue of Microorganisms (GCM) 10K type strain sequencing project: providing services to taxonomists for standard genome sequencing and annotation.</title>
        <authorList>
            <consortium name="The Broad Institute Genomics Platform"/>
            <consortium name="The Broad Institute Genome Sequencing Center for Infectious Disease"/>
            <person name="Wu L."/>
            <person name="Ma J."/>
        </authorList>
    </citation>
    <scope>NUCLEOTIDE SEQUENCE [LARGE SCALE GENOMIC DNA]</scope>
    <source>
        <strain evidence="9 10">JCM 15974</strain>
    </source>
</reference>
<evidence type="ECO:0000313" key="10">
    <source>
        <dbReference type="Proteomes" id="UP001501758"/>
    </source>
</evidence>
<accession>A0ABN1J3E6</accession>
<dbReference type="InterPro" id="IPR033985">
    <property type="entry name" value="SusD-like_N"/>
</dbReference>
<comment type="similarity">
    <text evidence="2">Belongs to the SusD family.</text>
</comment>
<keyword evidence="5" id="KW-0998">Cell outer membrane</keyword>
<gene>
    <name evidence="9" type="ORF">GCM10009430_35830</name>
</gene>
<organism evidence="9 10">
    <name type="scientific">Aquimarina litoralis</name>
    <dbReference type="NCBI Taxonomy" id="584605"/>
    <lineage>
        <taxon>Bacteria</taxon>
        <taxon>Pseudomonadati</taxon>
        <taxon>Bacteroidota</taxon>
        <taxon>Flavobacteriia</taxon>
        <taxon>Flavobacteriales</taxon>
        <taxon>Flavobacteriaceae</taxon>
        <taxon>Aquimarina</taxon>
    </lineage>
</organism>
<dbReference type="InterPro" id="IPR012944">
    <property type="entry name" value="SusD_RagB_dom"/>
</dbReference>
<dbReference type="Pfam" id="PF07980">
    <property type="entry name" value="SusD_RagB"/>
    <property type="match status" value="1"/>
</dbReference>
<evidence type="ECO:0000256" key="3">
    <source>
        <dbReference type="ARBA" id="ARBA00022729"/>
    </source>
</evidence>
<evidence type="ECO:0000259" key="8">
    <source>
        <dbReference type="Pfam" id="PF14322"/>
    </source>
</evidence>
<evidence type="ECO:0000256" key="4">
    <source>
        <dbReference type="ARBA" id="ARBA00023136"/>
    </source>
</evidence>
<dbReference type="InterPro" id="IPR011990">
    <property type="entry name" value="TPR-like_helical_dom_sf"/>
</dbReference>
<evidence type="ECO:0008006" key="11">
    <source>
        <dbReference type="Google" id="ProtNLM"/>
    </source>
</evidence>
<comment type="caution">
    <text evidence="9">The sequence shown here is derived from an EMBL/GenBank/DDBJ whole genome shotgun (WGS) entry which is preliminary data.</text>
</comment>
<feature type="domain" description="SusD-like N-terminal" evidence="8">
    <location>
        <begin position="118"/>
        <end position="251"/>
    </location>
</feature>